<accession>A0ABU0TLM3</accession>
<feature type="domain" description="DUF218" evidence="1">
    <location>
        <begin position="53"/>
        <end position="189"/>
    </location>
</feature>
<protein>
    <submittedName>
        <fullName evidence="2">SanA protein</fullName>
    </submittedName>
</protein>
<dbReference type="EMBL" id="JAUTAL010000001">
    <property type="protein sequence ID" value="MDQ1097948.1"/>
    <property type="molecule type" value="Genomic_DNA"/>
</dbReference>
<dbReference type="Proteomes" id="UP001225072">
    <property type="component" value="Unassembled WGS sequence"/>
</dbReference>
<organism evidence="2 3">
    <name type="scientific">Chryseobacterium camelliae</name>
    <dbReference type="NCBI Taxonomy" id="1265445"/>
    <lineage>
        <taxon>Bacteria</taxon>
        <taxon>Pseudomonadati</taxon>
        <taxon>Bacteroidota</taxon>
        <taxon>Flavobacteriia</taxon>
        <taxon>Flavobacteriales</taxon>
        <taxon>Weeksellaceae</taxon>
        <taxon>Chryseobacterium group</taxon>
        <taxon>Chryseobacterium</taxon>
    </lineage>
</organism>
<reference evidence="2 3" key="1">
    <citation type="submission" date="2023-07" db="EMBL/GenBank/DDBJ databases">
        <title>Functional and genomic diversity of the sorghum phyllosphere microbiome.</title>
        <authorList>
            <person name="Shade A."/>
        </authorList>
    </citation>
    <scope>NUCLEOTIDE SEQUENCE [LARGE SCALE GENOMIC DNA]</scope>
    <source>
        <strain evidence="2 3">SORGH_AS_1064</strain>
    </source>
</reference>
<evidence type="ECO:0000313" key="2">
    <source>
        <dbReference type="EMBL" id="MDQ1097948.1"/>
    </source>
</evidence>
<keyword evidence="3" id="KW-1185">Reference proteome</keyword>
<dbReference type="InterPro" id="IPR051599">
    <property type="entry name" value="Cell_Envelope_Assoc"/>
</dbReference>
<gene>
    <name evidence="2" type="ORF">QE404_003095</name>
</gene>
<evidence type="ECO:0000259" key="1">
    <source>
        <dbReference type="Pfam" id="PF02698"/>
    </source>
</evidence>
<name>A0ABU0TLM3_9FLAO</name>
<dbReference type="CDD" id="cd06259">
    <property type="entry name" value="YdcF-like"/>
    <property type="match status" value="1"/>
</dbReference>
<dbReference type="PANTHER" id="PTHR30336:SF6">
    <property type="entry name" value="INTEGRAL MEMBRANE PROTEIN"/>
    <property type="match status" value="1"/>
</dbReference>
<sequence length="214" mass="24434">MKKFIKNILILFLLLFVAGIVFIAWANYSIKENSDPYISYSIADLPETKTALLLGTSKNLDNGLPNAYFYNRIQAAIDLYKSGKIKYIIVSGDNSRKDYNEPEDMQLTLMKYGIPKDRIYADFAGFRTLDSVVRAKDIFGQKKIIIISQKFHNERAVFLGRKNGIESYGYNANDVSKNAGFKTHMREYLAKAKVYWDLLFGVEPKFGGKKIIIP</sequence>
<dbReference type="PANTHER" id="PTHR30336">
    <property type="entry name" value="INNER MEMBRANE PROTEIN, PROBABLE PERMEASE"/>
    <property type="match status" value="1"/>
</dbReference>
<evidence type="ECO:0000313" key="3">
    <source>
        <dbReference type="Proteomes" id="UP001225072"/>
    </source>
</evidence>
<comment type="caution">
    <text evidence="2">The sequence shown here is derived from an EMBL/GenBank/DDBJ whole genome shotgun (WGS) entry which is preliminary data.</text>
</comment>
<dbReference type="InterPro" id="IPR003848">
    <property type="entry name" value="DUF218"/>
</dbReference>
<dbReference type="Pfam" id="PF02698">
    <property type="entry name" value="DUF218"/>
    <property type="match status" value="1"/>
</dbReference>
<proteinExistence type="predicted"/>
<dbReference type="RefSeq" id="WP_307451845.1">
    <property type="nucleotide sequence ID" value="NZ_JAUTAL010000001.1"/>
</dbReference>